<evidence type="ECO:0000256" key="1">
    <source>
        <dbReference type="SAM" id="SignalP"/>
    </source>
</evidence>
<keyword evidence="1" id="KW-0732">Signal</keyword>
<name>A0A372MGW6_9SPIR</name>
<keyword evidence="3" id="KW-1185">Reference proteome</keyword>
<accession>A0A372MGW6</accession>
<dbReference type="EMBL" id="QUWK01000008">
    <property type="protein sequence ID" value="RFU94638.1"/>
    <property type="molecule type" value="Genomic_DNA"/>
</dbReference>
<dbReference type="AlphaFoldDB" id="A0A372MGW6"/>
<dbReference type="RefSeq" id="WP_117330672.1">
    <property type="nucleotide sequence ID" value="NZ_QUWK01000008.1"/>
</dbReference>
<feature type="signal peptide" evidence="1">
    <location>
        <begin position="1"/>
        <end position="24"/>
    </location>
</feature>
<evidence type="ECO:0000313" key="3">
    <source>
        <dbReference type="Proteomes" id="UP000264002"/>
    </source>
</evidence>
<reference evidence="3" key="1">
    <citation type="submission" date="2018-08" db="EMBL/GenBank/DDBJ databases">
        <authorList>
            <person name="Grouzdev D.S."/>
            <person name="Krutkina M.S."/>
        </authorList>
    </citation>
    <scope>NUCLEOTIDE SEQUENCE [LARGE SCALE GENOMIC DNA]</scope>
    <source>
        <strain evidence="3">4-11</strain>
    </source>
</reference>
<comment type="caution">
    <text evidence="2">The sequence shown here is derived from an EMBL/GenBank/DDBJ whole genome shotgun (WGS) entry which is preliminary data.</text>
</comment>
<evidence type="ECO:0008006" key="4">
    <source>
        <dbReference type="Google" id="ProtNLM"/>
    </source>
</evidence>
<evidence type="ECO:0000313" key="2">
    <source>
        <dbReference type="EMBL" id="RFU94638.1"/>
    </source>
</evidence>
<protein>
    <recommendedName>
        <fullName evidence="4">Sel1 repeat family protein</fullName>
    </recommendedName>
</protein>
<dbReference type="PROSITE" id="PS51257">
    <property type="entry name" value="PROKAR_LIPOPROTEIN"/>
    <property type="match status" value="1"/>
</dbReference>
<dbReference type="Proteomes" id="UP000264002">
    <property type="component" value="Unassembled WGS sequence"/>
</dbReference>
<proteinExistence type="predicted"/>
<reference evidence="2 3" key="2">
    <citation type="submission" date="2018-09" db="EMBL/GenBank/DDBJ databases">
        <title>Genome of Sphaerochaeta halotolerans strain 4-11.</title>
        <authorList>
            <person name="Nazina T.N."/>
            <person name="Sokolova D.S."/>
        </authorList>
    </citation>
    <scope>NUCLEOTIDE SEQUENCE [LARGE SCALE GENOMIC DNA]</scope>
    <source>
        <strain evidence="2 3">4-11</strain>
    </source>
</reference>
<organism evidence="2 3">
    <name type="scientific">Sphaerochaeta halotolerans</name>
    <dbReference type="NCBI Taxonomy" id="2293840"/>
    <lineage>
        <taxon>Bacteria</taxon>
        <taxon>Pseudomonadati</taxon>
        <taxon>Spirochaetota</taxon>
        <taxon>Spirochaetia</taxon>
        <taxon>Spirochaetales</taxon>
        <taxon>Sphaerochaetaceae</taxon>
        <taxon>Sphaerochaeta</taxon>
    </lineage>
</organism>
<gene>
    <name evidence="2" type="ORF">DYP60_09005</name>
</gene>
<sequence>MKKTQWWKLLLFSFFLVLLLSSCAEDTPLLQELAQHGEWDALYHAAKKDFSETYRSGSLYYIALAQTERGDDASALRSLELYQEMTGESGASIAARNLMLILAERTGNAEMVVQQAVLLDEMGVLGTQGAKAYYQALMTLGHDKEAGLVFATHLREQLNRSEYALLLLEAEAPLEKVRDALGELENGEVVSLFATVASRQPSSTWAQTLVSLAQEYEQVELTPQERQVLYASLATLCTQADFRVLANKYQTLSQE</sequence>
<feature type="chain" id="PRO_5016679926" description="Sel1 repeat family protein" evidence="1">
    <location>
        <begin position="25"/>
        <end position="255"/>
    </location>
</feature>